<keyword evidence="6" id="KW-0677">Repeat</keyword>
<dbReference type="GeneID" id="105114827"/>
<evidence type="ECO:0000256" key="2">
    <source>
        <dbReference type="ARBA" id="ARBA00004319"/>
    </source>
</evidence>
<evidence type="ECO:0000256" key="13">
    <source>
        <dbReference type="SAM" id="MobiDB-lite"/>
    </source>
</evidence>
<evidence type="ECO:0000313" key="16">
    <source>
        <dbReference type="RefSeq" id="XP_011009820.1"/>
    </source>
</evidence>
<dbReference type="CDD" id="cd02982">
    <property type="entry name" value="PDI_b'_family"/>
    <property type="match status" value="1"/>
</dbReference>
<comment type="function">
    <text evidence="12">Acts as a protein-folding catalyst that interacts with nascent polypeptides to catalyze the formation, isomerization, and reduction or oxidation of disulfide bonds.</text>
</comment>
<comment type="similarity">
    <text evidence="3">Belongs to the protein disulfide isomerase family.</text>
</comment>
<evidence type="ECO:0000256" key="12">
    <source>
        <dbReference type="ARBA" id="ARBA00054003"/>
    </source>
</evidence>
<dbReference type="Pfam" id="PF00085">
    <property type="entry name" value="Thioredoxin"/>
    <property type="match status" value="2"/>
</dbReference>
<dbReference type="SUPFAM" id="SSF52833">
    <property type="entry name" value="Thioredoxin-like"/>
    <property type="match status" value="4"/>
</dbReference>
<reference evidence="16" key="1">
    <citation type="submission" date="2025-08" db="UniProtKB">
        <authorList>
            <consortium name="RefSeq"/>
        </authorList>
    </citation>
    <scope>IDENTIFICATION</scope>
</reference>
<evidence type="ECO:0000256" key="8">
    <source>
        <dbReference type="ARBA" id="ARBA00023157"/>
    </source>
</evidence>
<evidence type="ECO:0000259" key="14">
    <source>
        <dbReference type="PROSITE" id="PS51352"/>
    </source>
</evidence>
<keyword evidence="11" id="KW-0676">Redox-active center</keyword>
<dbReference type="CDD" id="cd02995">
    <property type="entry name" value="PDI_a_PDI_a'_C"/>
    <property type="match status" value="1"/>
</dbReference>
<evidence type="ECO:0000256" key="11">
    <source>
        <dbReference type="ARBA" id="ARBA00023284"/>
    </source>
</evidence>
<comment type="catalytic activity">
    <reaction evidence="1">
        <text>Catalyzes the rearrangement of -S-S- bonds in proteins.</text>
        <dbReference type="EC" id="5.3.4.1"/>
    </reaction>
</comment>
<dbReference type="Gene3D" id="3.40.30.10">
    <property type="entry name" value="Glutaredoxin"/>
    <property type="match status" value="4"/>
</dbReference>
<dbReference type="FunFam" id="3.40.30.10:FF:000201">
    <property type="entry name" value="Protein disulfide isomerase-like 1-5"/>
    <property type="match status" value="1"/>
</dbReference>
<feature type="domain" description="Thioredoxin" evidence="14">
    <location>
        <begin position="466"/>
        <end position="594"/>
    </location>
</feature>
<dbReference type="CDD" id="cd02981">
    <property type="entry name" value="PDI_b_family"/>
    <property type="match status" value="1"/>
</dbReference>
<keyword evidence="8" id="KW-1015">Disulfide bond</keyword>
<evidence type="ECO:0000256" key="7">
    <source>
        <dbReference type="ARBA" id="ARBA00022824"/>
    </source>
</evidence>
<evidence type="ECO:0000256" key="10">
    <source>
        <dbReference type="ARBA" id="ARBA00023235"/>
    </source>
</evidence>
<keyword evidence="10" id="KW-0413">Isomerase</keyword>
<dbReference type="InterPro" id="IPR013766">
    <property type="entry name" value="Thioredoxin_domain"/>
</dbReference>
<dbReference type="KEGG" id="peu:105114827"/>
<evidence type="ECO:0000256" key="4">
    <source>
        <dbReference type="ARBA" id="ARBA00012723"/>
    </source>
</evidence>
<feature type="domain" description="Thioredoxin" evidence="14">
    <location>
        <begin position="129"/>
        <end position="253"/>
    </location>
</feature>
<dbReference type="RefSeq" id="XP_011009820.1">
    <property type="nucleotide sequence ID" value="XM_011011518.1"/>
</dbReference>
<dbReference type="AlphaFoldDB" id="A0AAJ6TG04"/>
<dbReference type="EC" id="5.3.4.1" evidence="4"/>
<dbReference type="FunFam" id="3.40.30.10:FF:000134">
    <property type="entry name" value="Protein disulfide-isomerase"/>
    <property type="match status" value="1"/>
</dbReference>
<dbReference type="CDD" id="cd02961">
    <property type="entry name" value="PDI_a_family"/>
    <property type="match status" value="1"/>
</dbReference>
<protein>
    <recommendedName>
        <fullName evidence="4">protein disulfide-isomerase</fullName>
        <ecNumber evidence="4">5.3.4.1</ecNumber>
    </recommendedName>
</protein>
<evidence type="ECO:0000313" key="15">
    <source>
        <dbReference type="Proteomes" id="UP000694918"/>
    </source>
</evidence>
<dbReference type="GO" id="GO:0034976">
    <property type="term" value="P:response to endoplasmic reticulum stress"/>
    <property type="evidence" value="ECO:0007669"/>
    <property type="project" value="TreeGrafter"/>
</dbReference>
<dbReference type="Proteomes" id="UP000694918">
    <property type="component" value="Unplaced"/>
</dbReference>
<keyword evidence="7" id="KW-0256">Endoplasmic reticulum</keyword>
<dbReference type="FunFam" id="3.40.30.10:FF:000042">
    <property type="entry name" value="protein disulfide-isomerase A2"/>
    <property type="match status" value="1"/>
</dbReference>
<sequence length="604" mass="67718">MTLILPFTFIPISQFCPFTHDSLNNLHQLRKISGSKPFNQDSENPQPPTYTNLKQHRKTSPFNKTSMFPAKPTSRSMLCTFTILLLLTSTIFVTANEDPTVETDNDGADSDLQELIAIDEQEGGGGEEQQQGDQQKEAEVLSKAQRIVLELNSDNARRITDQNEFVLILGYAPWCVRSAELMPQFAEAANKLKELGSPVLMAKLDAERYPKVASTLGIKGFPTLLLFVNGTSQVYTGGFSGEDIVIWARKKTGVPVIRISSSVEAEDFQKKYHLFVLGLFDKFEGHDYEEFIKAATIDNEIQFVEVSSSAVAKILFPNINAKDNFIGIVKSEPEKYTAYGGIFEKDTILQFLEYNKFPLVTILTELNSARVYSSPVKLQVIVFADADDFKNLIQPLQEIARKFISKIMFIYIDIADENQAKPFLTLFGIEDSENTVVTAFDNRMSSKYLLESNPTPSNIEEFCSRLLHGSLSPYFKSQPIPDNKEKILQVVVGKTFDDLVLSSPKNVLLEVYTPWCISCETTTKQIEKLAKQFKGVDNLVFARIDASANEHPKLQVDDYPTLLFYPVGDKANPVKLSTKSSSKDLATVIKSLLRAKEDVPKDEL</sequence>
<accession>A0AAJ6TG04</accession>
<evidence type="ECO:0000256" key="9">
    <source>
        <dbReference type="ARBA" id="ARBA00023180"/>
    </source>
</evidence>
<dbReference type="PROSITE" id="PS51352">
    <property type="entry name" value="THIOREDOXIN_2"/>
    <property type="match status" value="2"/>
</dbReference>
<dbReference type="PANTHER" id="PTHR18929:SF189">
    <property type="entry name" value="PROTEIN DISULFIDE ISOMERASE-LIKE 1-5-RELATED"/>
    <property type="match status" value="1"/>
</dbReference>
<keyword evidence="15" id="KW-1185">Reference proteome</keyword>
<dbReference type="GO" id="GO:0005788">
    <property type="term" value="C:endoplasmic reticulum lumen"/>
    <property type="evidence" value="ECO:0007669"/>
    <property type="project" value="UniProtKB-SubCell"/>
</dbReference>
<name>A0AAJ6TG04_POPEU</name>
<evidence type="ECO:0000256" key="3">
    <source>
        <dbReference type="ARBA" id="ARBA00006347"/>
    </source>
</evidence>
<keyword evidence="9" id="KW-0325">Glycoprotein</keyword>
<feature type="region of interest" description="Disordered" evidence="13">
    <location>
        <begin position="34"/>
        <end position="69"/>
    </location>
</feature>
<feature type="compositionally biased region" description="Polar residues" evidence="13">
    <location>
        <begin position="36"/>
        <end position="53"/>
    </location>
</feature>
<evidence type="ECO:0000256" key="5">
    <source>
        <dbReference type="ARBA" id="ARBA00022729"/>
    </source>
</evidence>
<gene>
    <name evidence="16" type="primary">LOC105114827</name>
</gene>
<dbReference type="FunFam" id="3.40.30.10:FF:000204">
    <property type="entry name" value="Protein disulfide isomerase-like 1-6"/>
    <property type="match status" value="1"/>
</dbReference>
<organism evidence="15 16">
    <name type="scientific">Populus euphratica</name>
    <name type="common">Euphrates poplar</name>
    <dbReference type="NCBI Taxonomy" id="75702"/>
    <lineage>
        <taxon>Eukaryota</taxon>
        <taxon>Viridiplantae</taxon>
        <taxon>Streptophyta</taxon>
        <taxon>Embryophyta</taxon>
        <taxon>Tracheophyta</taxon>
        <taxon>Spermatophyta</taxon>
        <taxon>Magnoliopsida</taxon>
        <taxon>eudicotyledons</taxon>
        <taxon>Gunneridae</taxon>
        <taxon>Pentapetalae</taxon>
        <taxon>rosids</taxon>
        <taxon>fabids</taxon>
        <taxon>Malpighiales</taxon>
        <taxon>Salicaceae</taxon>
        <taxon>Saliceae</taxon>
        <taxon>Populus</taxon>
    </lineage>
</organism>
<comment type="subcellular location">
    <subcellularLocation>
        <location evidence="2">Endoplasmic reticulum lumen</location>
    </subcellularLocation>
</comment>
<evidence type="ECO:0000256" key="1">
    <source>
        <dbReference type="ARBA" id="ARBA00001182"/>
    </source>
</evidence>
<dbReference type="Pfam" id="PF13848">
    <property type="entry name" value="Thioredoxin_6"/>
    <property type="match status" value="1"/>
</dbReference>
<dbReference type="GO" id="GO:0003756">
    <property type="term" value="F:protein disulfide isomerase activity"/>
    <property type="evidence" value="ECO:0007669"/>
    <property type="project" value="UniProtKB-EC"/>
</dbReference>
<dbReference type="PANTHER" id="PTHR18929">
    <property type="entry name" value="PROTEIN DISULFIDE ISOMERASE"/>
    <property type="match status" value="1"/>
</dbReference>
<keyword evidence="5" id="KW-0732">Signal</keyword>
<dbReference type="InterPro" id="IPR036249">
    <property type="entry name" value="Thioredoxin-like_sf"/>
</dbReference>
<dbReference type="GO" id="GO:0006457">
    <property type="term" value="P:protein folding"/>
    <property type="evidence" value="ECO:0007669"/>
    <property type="project" value="TreeGrafter"/>
</dbReference>
<evidence type="ECO:0000256" key="6">
    <source>
        <dbReference type="ARBA" id="ARBA00022737"/>
    </source>
</evidence>
<proteinExistence type="inferred from homology"/>